<dbReference type="GO" id="GO:0043565">
    <property type="term" value="F:sequence-specific DNA binding"/>
    <property type="evidence" value="ECO:0007669"/>
    <property type="project" value="EnsemblFungi"/>
</dbReference>
<dbReference type="Pfam" id="PF10345">
    <property type="entry name" value="Cohesin_load"/>
    <property type="match status" value="1"/>
</dbReference>
<dbReference type="AlphaFoldDB" id="A0A1G4INN7"/>
<dbReference type="InterPro" id="IPR019440">
    <property type="entry name" value="MAU2"/>
</dbReference>
<comment type="similarity">
    <text evidence="2">Belongs to the SCC4/mau-2 family.</text>
</comment>
<dbReference type="STRING" id="1266660.A0A1G4INN7"/>
<evidence type="ECO:0000256" key="6">
    <source>
        <dbReference type="ARBA" id="ARBA00023242"/>
    </source>
</evidence>
<dbReference type="GO" id="GO:0006302">
    <property type="term" value="P:double-strand break repair"/>
    <property type="evidence" value="ECO:0007669"/>
    <property type="project" value="EnsemblFungi"/>
</dbReference>
<keyword evidence="7" id="KW-0131">Cell cycle</keyword>
<sequence>MGVQHLDLQTLYSLSHEYSDSARKLAVCIATDSQVRQYQILIYHAIRALQMIKDTVQLSAEQDVMVTLELCELLVQETHELDLVETYLSSALERLYGTGLVQQKMVVIAALVRVARARKSAKHTKNALRLVAAALEDVKSTGSRWDLYFQYLRVELIIEVSPSDSRIPALFGTLISSSRSVPGFEAFVICAYIGWSLQQHHKIVQEYLDRLGELSSACLPVQLKLWNNLTELLVLIYRDANITSKLSDFKALVAAHKNEAVDSTFQLSLDEEVVLSLDSPTFRYKDFKHIILLFQSISYLTNCYDKKANFSVKYLPKVKKAASELLLSCAEGGGLEQRAYRRAFYKTIVDLCNYYMGLESLILKGDCSELVGENDYVTLIRSMRAQIGRNSVSSLEGYSSLQQSKNPEFQLIGLCGAFAIEAAVMSRTGGTIPFQKYEDVNKIWSKIEKLFAIHSFDENHIWQSTKTVLWICAHFQPFTSSELSKDNDIGYLDILKSYFAANSFVNGIASSSKKIDSTKKSPVLKKSLLLHLLLNYLSGAIIVHDLEEKCVISNTCYHVASQQHMPLMEYISGLSHLINCGLAMKNKDVSIVKKKLNDTVQSLLSTGFERAQ</sequence>
<dbReference type="GO" id="GO:0032116">
    <property type="term" value="C:SMC loading complex"/>
    <property type="evidence" value="ECO:0007669"/>
    <property type="project" value="EnsemblFungi"/>
</dbReference>
<organism evidence="8 9">
    <name type="scientific">Lachancea dasiensis</name>
    <dbReference type="NCBI Taxonomy" id="1072105"/>
    <lineage>
        <taxon>Eukaryota</taxon>
        <taxon>Fungi</taxon>
        <taxon>Dikarya</taxon>
        <taxon>Ascomycota</taxon>
        <taxon>Saccharomycotina</taxon>
        <taxon>Saccharomycetes</taxon>
        <taxon>Saccharomycetales</taxon>
        <taxon>Saccharomycetaceae</taxon>
        <taxon>Lachancea</taxon>
    </lineage>
</organism>
<dbReference type="GO" id="GO:0007076">
    <property type="term" value="P:mitotic chromosome condensation"/>
    <property type="evidence" value="ECO:0007669"/>
    <property type="project" value="EnsemblFungi"/>
</dbReference>
<comment type="subcellular location">
    <subcellularLocation>
        <location evidence="1">Nucleus</location>
    </subcellularLocation>
</comment>
<evidence type="ECO:0000256" key="5">
    <source>
        <dbReference type="ARBA" id="ARBA00022829"/>
    </source>
</evidence>
<dbReference type="GO" id="GO:0034087">
    <property type="term" value="P:establishment of mitotic sister chromatid cohesion"/>
    <property type="evidence" value="ECO:0007669"/>
    <property type="project" value="EnsemblFungi"/>
</dbReference>
<dbReference type="EMBL" id="LT598460">
    <property type="protein sequence ID" value="SCU78276.1"/>
    <property type="molecule type" value="Genomic_DNA"/>
</dbReference>
<evidence type="ECO:0000313" key="9">
    <source>
        <dbReference type="Proteomes" id="UP000190274"/>
    </source>
</evidence>
<protein>
    <submittedName>
        <fullName evidence="8">LADA_0A04808g1_1</fullName>
    </submittedName>
</protein>
<dbReference type="GO" id="GO:0051301">
    <property type="term" value="P:cell division"/>
    <property type="evidence" value="ECO:0007669"/>
    <property type="project" value="UniProtKB-KW"/>
</dbReference>
<dbReference type="GO" id="GO:0071169">
    <property type="term" value="P:establishment of protein localization to chromatin"/>
    <property type="evidence" value="ECO:0007669"/>
    <property type="project" value="EnsemblFungi"/>
</dbReference>
<dbReference type="GO" id="GO:0043515">
    <property type="term" value="F:kinetochore binding"/>
    <property type="evidence" value="ECO:0007669"/>
    <property type="project" value="EnsemblFungi"/>
</dbReference>
<dbReference type="OrthoDB" id="4062938at2759"/>
<keyword evidence="9" id="KW-1185">Reference proteome</keyword>
<proteinExistence type="inferred from homology"/>
<dbReference type="GO" id="GO:0070550">
    <property type="term" value="P:rDNA chromatin condensation"/>
    <property type="evidence" value="ECO:0007669"/>
    <property type="project" value="EnsemblFungi"/>
</dbReference>
<name>A0A1G4INN7_9SACH</name>
<reference evidence="8 9" key="1">
    <citation type="submission" date="2016-03" db="EMBL/GenBank/DDBJ databases">
        <authorList>
            <person name="Devillers H."/>
        </authorList>
    </citation>
    <scope>NUCLEOTIDE SEQUENCE [LARGE SCALE GENOMIC DNA]</scope>
    <source>
        <strain evidence="8">CBS 10888</strain>
    </source>
</reference>
<keyword evidence="4" id="KW-0498">Mitosis</keyword>
<evidence type="ECO:0000256" key="4">
    <source>
        <dbReference type="ARBA" id="ARBA00022776"/>
    </source>
</evidence>
<dbReference type="Proteomes" id="UP000190274">
    <property type="component" value="Chromosome A"/>
</dbReference>
<evidence type="ECO:0000313" key="8">
    <source>
        <dbReference type="EMBL" id="SCU78276.1"/>
    </source>
</evidence>
<keyword evidence="6" id="KW-0539">Nucleus</keyword>
<dbReference type="GO" id="GO:0000785">
    <property type="term" value="C:chromatin"/>
    <property type="evidence" value="ECO:0007669"/>
    <property type="project" value="EnsemblFungi"/>
</dbReference>
<evidence type="ECO:0000256" key="2">
    <source>
        <dbReference type="ARBA" id="ARBA00008585"/>
    </source>
</evidence>
<evidence type="ECO:0000256" key="3">
    <source>
        <dbReference type="ARBA" id="ARBA00022618"/>
    </source>
</evidence>
<gene>
    <name evidence="8" type="ORF">LADA_0A04808G</name>
</gene>
<keyword evidence="3" id="KW-0132">Cell division</keyword>
<keyword evidence="5" id="KW-0159">Chromosome partition</keyword>
<accession>A0A1G4INN7</accession>
<evidence type="ECO:0000256" key="7">
    <source>
        <dbReference type="ARBA" id="ARBA00023306"/>
    </source>
</evidence>
<evidence type="ECO:0000256" key="1">
    <source>
        <dbReference type="ARBA" id="ARBA00004123"/>
    </source>
</evidence>